<sequence length="142" mass="15196">MPNPWVLRLAILFALYATFLSVYILVSPLPAIHLFGLEPYYSTPTSPSSLVPFITIFGGRNFALGLAMLALYWQGMYRAMGTIMICCTVSGAVDTVVMSLWGMAGKAMGHGVGCVLLGLTGWGLLESETAGGREKRSADAVE</sequence>
<dbReference type="EMBL" id="JACCJC010000024">
    <property type="protein sequence ID" value="KAF6235529.1"/>
    <property type="molecule type" value="Genomic_DNA"/>
</dbReference>
<feature type="transmembrane region" description="Helical" evidence="1">
    <location>
        <begin position="80"/>
        <end position="101"/>
    </location>
</feature>
<dbReference type="Proteomes" id="UP000578531">
    <property type="component" value="Unassembled WGS sequence"/>
</dbReference>
<gene>
    <name evidence="2" type="ORF">HO173_006212</name>
</gene>
<feature type="transmembrane region" description="Helical" evidence="1">
    <location>
        <begin position="50"/>
        <end position="73"/>
    </location>
</feature>
<dbReference type="OrthoDB" id="5316097at2759"/>
<keyword evidence="1" id="KW-1133">Transmembrane helix</keyword>
<dbReference type="RefSeq" id="XP_037164897.1">
    <property type="nucleotide sequence ID" value="XM_037308123.1"/>
</dbReference>
<proteinExistence type="predicted"/>
<feature type="transmembrane region" description="Helical" evidence="1">
    <location>
        <begin position="107"/>
        <end position="125"/>
    </location>
</feature>
<feature type="transmembrane region" description="Helical" evidence="1">
    <location>
        <begin position="7"/>
        <end position="30"/>
    </location>
</feature>
<protein>
    <submittedName>
        <fullName evidence="2">Uncharacterized protein</fullName>
    </submittedName>
</protein>
<dbReference type="AlphaFoldDB" id="A0A8H6FVF4"/>
<dbReference type="InterPro" id="IPR025363">
    <property type="entry name" value="DUF4267"/>
</dbReference>
<evidence type="ECO:0000313" key="3">
    <source>
        <dbReference type="Proteomes" id="UP000578531"/>
    </source>
</evidence>
<dbReference type="Pfam" id="PF14087">
    <property type="entry name" value="DUF4267"/>
    <property type="match status" value="1"/>
</dbReference>
<evidence type="ECO:0000256" key="1">
    <source>
        <dbReference type="SAM" id="Phobius"/>
    </source>
</evidence>
<keyword evidence="1" id="KW-0472">Membrane</keyword>
<keyword evidence="3" id="KW-1185">Reference proteome</keyword>
<dbReference type="GeneID" id="59287873"/>
<accession>A0A8H6FVF4</accession>
<comment type="caution">
    <text evidence="2">The sequence shown here is derived from an EMBL/GenBank/DDBJ whole genome shotgun (WGS) entry which is preliminary data.</text>
</comment>
<reference evidence="2 3" key="1">
    <citation type="journal article" date="2020" name="Genomics">
        <title>Complete, high-quality genomes from long-read metagenomic sequencing of two wolf lichen thalli reveals enigmatic genome architecture.</title>
        <authorList>
            <person name="McKenzie S.K."/>
            <person name="Walston R.F."/>
            <person name="Allen J.L."/>
        </authorList>
    </citation>
    <scope>NUCLEOTIDE SEQUENCE [LARGE SCALE GENOMIC DNA]</scope>
    <source>
        <strain evidence="2">WasteWater2</strain>
    </source>
</reference>
<organism evidence="2 3">
    <name type="scientific">Letharia columbiana</name>
    <dbReference type="NCBI Taxonomy" id="112416"/>
    <lineage>
        <taxon>Eukaryota</taxon>
        <taxon>Fungi</taxon>
        <taxon>Dikarya</taxon>
        <taxon>Ascomycota</taxon>
        <taxon>Pezizomycotina</taxon>
        <taxon>Lecanoromycetes</taxon>
        <taxon>OSLEUM clade</taxon>
        <taxon>Lecanoromycetidae</taxon>
        <taxon>Lecanorales</taxon>
        <taxon>Lecanorineae</taxon>
        <taxon>Parmeliaceae</taxon>
        <taxon>Letharia</taxon>
    </lineage>
</organism>
<evidence type="ECO:0000313" key="2">
    <source>
        <dbReference type="EMBL" id="KAF6235529.1"/>
    </source>
</evidence>
<keyword evidence="1" id="KW-0812">Transmembrane</keyword>
<name>A0A8H6FVF4_9LECA</name>